<dbReference type="PANTHER" id="PTHR30086">
    <property type="entry name" value="ARGININE EXPORTER PROTEIN ARGO"/>
    <property type="match status" value="1"/>
</dbReference>
<dbReference type="Pfam" id="PF01810">
    <property type="entry name" value="LysE"/>
    <property type="match status" value="1"/>
</dbReference>
<evidence type="ECO:0000313" key="7">
    <source>
        <dbReference type="EMBL" id="QAZ66692.1"/>
    </source>
</evidence>
<dbReference type="InterPro" id="IPR001123">
    <property type="entry name" value="LeuE-type"/>
</dbReference>
<keyword evidence="4 6" id="KW-1133">Transmembrane helix</keyword>
<keyword evidence="5 6" id="KW-0472">Membrane</keyword>
<protein>
    <submittedName>
        <fullName evidence="7">Lysine transporter LysE</fullName>
    </submittedName>
</protein>
<feature type="transmembrane region" description="Helical" evidence="6">
    <location>
        <begin position="183"/>
        <end position="201"/>
    </location>
</feature>
<dbReference type="RefSeq" id="WP_129350279.1">
    <property type="nucleotide sequence ID" value="NZ_CP026538.1"/>
</dbReference>
<evidence type="ECO:0000313" key="8">
    <source>
        <dbReference type="Proteomes" id="UP000293296"/>
    </source>
</evidence>
<name>A0A4V0YQL2_9BACT</name>
<reference evidence="7 8" key="1">
    <citation type="submission" date="2018-02" db="EMBL/GenBank/DDBJ databases">
        <title>Genome sequence of Desulfovibrio carbinolicus DSM 3852.</title>
        <authorList>
            <person name="Wilbanks E."/>
            <person name="Skennerton C.T."/>
            <person name="Orphan V.J."/>
        </authorList>
    </citation>
    <scope>NUCLEOTIDE SEQUENCE [LARGE SCALE GENOMIC DNA]</scope>
    <source>
        <strain evidence="7 8">DSM 3852</strain>
    </source>
</reference>
<feature type="transmembrane region" description="Helical" evidence="6">
    <location>
        <begin position="111"/>
        <end position="135"/>
    </location>
</feature>
<dbReference type="PANTHER" id="PTHR30086:SF20">
    <property type="entry name" value="ARGININE EXPORTER PROTEIN ARGO-RELATED"/>
    <property type="match status" value="1"/>
</dbReference>
<accession>A0A4V0YQL2</accession>
<evidence type="ECO:0000256" key="4">
    <source>
        <dbReference type="ARBA" id="ARBA00022989"/>
    </source>
</evidence>
<evidence type="ECO:0000256" key="2">
    <source>
        <dbReference type="ARBA" id="ARBA00022475"/>
    </source>
</evidence>
<feature type="transmembrane region" description="Helical" evidence="6">
    <location>
        <begin position="42"/>
        <end position="68"/>
    </location>
</feature>
<dbReference type="PIRSF" id="PIRSF006324">
    <property type="entry name" value="LeuE"/>
    <property type="match status" value="1"/>
</dbReference>
<feature type="transmembrane region" description="Helical" evidence="6">
    <location>
        <begin position="74"/>
        <end position="91"/>
    </location>
</feature>
<sequence length="203" mass="21113">MTWPLYLAFIAAASVLLVIPGPTVLMVVGYGLAEGRRKNWPLVAGVVLGDAVALTCSVAGLGAVLAASSQAFTILKYCGALYLIYLGVGMIRSGATATPKLNIVSSRKKFLHALAVTSVNPKPILFFVAFLPQFISHDAPAGPQLLLLGATFCLLSAINVSLFSYLAGTAGSRIQNPRFMHRLKLAGGGVMVGAGLLTAAARQ</sequence>
<evidence type="ECO:0000256" key="6">
    <source>
        <dbReference type="SAM" id="Phobius"/>
    </source>
</evidence>
<evidence type="ECO:0000256" key="3">
    <source>
        <dbReference type="ARBA" id="ARBA00022692"/>
    </source>
</evidence>
<dbReference type="GO" id="GO:0005886">
    <property type="term" value="C:plasma membrane"/>
    <property type="evidence" value="ECO:0007669"/>
    <property type="project" value="UniProtKB-SubCell"/>
</dbReference>
<feature type="transmembrane region" description="Helical" evidence="6">
    <location>
        <begin position="6"/>
        <end position="30"/>
    </location>
</feature>
<keyword evidence="2" id="KW-1003">Cell membrane</keyword>
<dbReference type="AlphaFoldDB" id="A0A4V0YQL2"/>
<evidence type="ECO:0000256" key="5">
    <source>
        <dbReference type="ARBA" id="ARBA00023136"/>
    </source>
</evidence>
<dbReference type="OrthoDB" id="9804822at2"/>
<dbReference type="GO" id="GO:0015171">
    <property type="term" value="F:amino acid transmembrane transporter activity"/>
    <property type="evidence" value="ECO:0007669"/>
    <property type="project" value="TreeGrafter"/>
</dbReference>
<dbReference type="Proteomes" id="UP000293296">
    <property type="component" value="Chromosome"/>
</dbReference>
<comment type="subcellular location">
    <subcellularLocation>
        <location evidence="1">Cell membrane</location>
        <topology evidence="1">Multi-pass membrane protein</topology>
    </subcellularLocation>
</comment>
<evidence type="ECO:0000256" key="1">
    <source>
        <dbReference type="ARBA" id="ARBA00004651"/>
    </source>
</evidence>
<gene>
    <name evidence="7" type="ORF">C3Y92_05320</name>
</gene>
<dbReference type="KEGG" id="dcb:C3Y92_05320"/>
<keyword evidence="8" id="KW-1185">Reference proteome</keyword>
<organism evidence="7 8">
    <name type="scientific">Solidesulfovibrio carbinolicus</name>
    <dbReference type="NCBI Taxonomy" id="296842"/>
    <lineage>
        <taxon>Bacteria</taxon>
        <taxon>Pseudomonadati</taxon>
        <taxon>Thermodesulfobacteriota</taxon>
        <taxon>Desulfovibrionia</taxon>
        <taxon>Desulfovibrionales</taxon>
        <taxon>Desulfovibrionaceae</taxon>
        <taxon>Solidesulfovibrio</taxon>
    </lineage>
</organism>
<proteinExistence type="predicted"/>
<feature type="transmembrane region" description="Helical" evidence="6">
    <location>
        <begin position="147"/>
        <end position="171"/>
    </location>
</feature>
<keyword evidence="3 6" id="KW-0812">Transmembrane</keyword>
<dbReference type="EMBL" id="CP026538">
    <property type="protein sequence ID" value="QAZ66692.1"/>
    <property type="molecule type" value="Genomic_DNA"/>
</dbReference>